<dbReference type="Proteomes" id="UP000321893">
    <property type="component" value="Unassembled WGS sequence"/>
</dbReference>
<feature type="compositionally biased region" description="Basic and acidic residues" evidence="1">
    <location>
        <begin position="1"/>
        <end position="13"/>
    </location>
</feature>
<evidence type="ECO:0000256" key="1">
    <source>
        <dbReference type="SAM" id="MobiDB-lite"/>
    </source>
</evidence>
<keyword evidence="3" id="KW-1185">Reference proteome</keyword>
<sequence>MLMERGKPLERETQTFGRGASHTVNEPSVGEKYFGISQIDDYYLLHRPGM</sequence>
<protein>
    <submittedName>
        <fullName evidence="2">Uncharacterized protein</fullName>
    </submittedName>
</protein>
<dbReference type="AlphaFoldDB" id="A0A511DR71"/>
<evidence type="ECO:0000313" key="3">
    <source>
        <dbReference type="Proteomes" id="UP000321893"/>
    </source>
</evidence>
<name>A0A511DR71_LENKE</name>
<comment type="caution">
    <text evidence="2">The sequence shown here is derived from an EMBL/GenBank/DDBJ whole genome shotgun (WGS) entry which is preliminary data.</text>
</comment>
<dbReference type="EMBL" id="BJVK01000001">
    <property type="protein sequence ID" value="GEL27336.1"/>
    <property type="molecule type" value="Genomic_DNA"/>
</dbReference>
<feature type="region of interest" description="Disordered" evidence="1">
    <location>
        <begin position="1"/>
        <end position="24"/>
    </location>
</feature>
<evidence type="ECO:0000313" key="2">
    <source>
        <dbReference type="EMBL" id="GEL27336.1"/>
    </source>
</evidence>
<proteinExistence type="predicted"/>
<accession>A0A511DR71</accession>
<organism evidence="2 3">
    <name type="scientific">Lentilactobacillus kefiri</name>
    <name type="common">Lactobacillus kefiri</name>
    <dbReference type="NCBI Taxonomy" id="33962"/>
    <lineage>
        <taxon>Bacteria</taxon>
        <taxon>Bacillati</taxon>
        <taxon>Bacillota</taxon>
        <taxon>Bacilli</taxon>
        <taxon>Lactobacillales</taxon>
        <taxon>Lactobacillaceae</taxon>
        <taxon>Lentilactobacillus</taxon>
    </lineage>
</organism>
<gene>
    <name evidence="2" type="ORF">LKE01_01560</name>
</gene>
<reference evidence="2" key="1">
    <citation type="submission" date="2019-07" db="EMBL/GenBank/DDBJ databases">
        <title>Whole genome shotgun sequence of Lactobacillus kefiri NBRC 15888.</title>
        <authorList>
            <person name="Hosoyama A."/>
            <person name="Uohara A."/>
            <person name="Ohji S."/>
            <person name="Ichikawa N."/>
        </authorList>
    </citation>
    <scope>NUCLEOTIDE SEQUENCE [LARGE SCALE GENOMIC DNA]</scope>
    <source>
        <strain evidence="2">NBRC 15888</strain>
    </source>
</reference>